<dbReference type="PANTHER" id="PTHR46401">
    <property type="entry name" value="GLYCOSYLTRANSFERASE WBBK-RELATED"/>
    <property type="match status" value="1"/>
</dbReference>
<dbReference type="Gene3D" id="3.40.50.2000">
    <property type="entry name" value="Glycogen Phosphorylase B"/>
    <property type="match status" value="2"/>
</dbReference>
<evidence type="ECO:0000259" key="3">
    <source>
        <dbReference type="Pfam" id="PF12000"/>
    </source>
</evidence>
<protein>
    <submittedName>
        <fullName evidence="4">Glycosyl transferase</fullName>
    </submittedName>
</protein>
<dbReference type="RefSeq" id="WP_264983296.1">
    <property type="nucleotide sequence ID" value="NZ_AP026708.1"/>
</dbReference>
<organism evidence="4 5">
    <name type="scientific">Pseudodesulfovibrio portus</name>
    <dbReference type="NCBI Taxonomy" id="231439"/>
    <lineage>
        <taxon>Bacteria</taxon>
        <taxon>Pseudomonadati</taxon>
        <taxon>Thermodesulfobacteriota</taxon>
        <taxon>Desulfovibrionia</taxon>
        <taxon>Desulfovibrionales</taxon>
        <taxon>Desulfovibrionaceae</taxon>
    </lineage>
</organism>
<gene>
    <name evidence="4" type="ORF">JCM14722_07840</name>
</gene>
<dbReference type="SUPFAM" id="SSF53756">
    <property type="entry name" value="UDP-Glycosyltransferase/glycogen phosphorylase"/>
    <property type="match status" value="1"/>
</dbReference>
<reference evidence="4" key="1">
    <citation type="submission" date="2022-08" db="EMBL/GenBank/DDBJ databases">
        <title>Genome Sequence of the sulphate-reducing bacterium, Pseudodesulfovibrio portus JCM14722.</title>
        <authorList>
            <person name="Kondo R."/>
            <person name="Kataoka T."/>
        </authorList>
    </citation>
    <scope>NUCLEOTIDE SEQUENCE</scope>
    <source>
        <strain evidence="4">JCM 14722</strain>
    </source>
</reference>
<dbReference type="Proteomes" id="UP001061361">
    <property type="component" value="Chromosome"/>
</dbReference>
<evidence type="ECO:0000259" key="2">
    <source>
        <dbReference type="Pfam" id="PF00534"/>
    </source>
</evidence>
<dbReference type="Pfam" id="PF12000">
    <property type="entry name" value="Glyco_trans_4_3"/>
    <property type="match status" value="1"/>
</dbReference>
<accession>A0ABN6RTA4</accession>
<proteinExistence type="predicted"/>
<dbReference type="PANTHER" id="PTHR46401:SF2">
    <property type="entry name" value="GLYCOSYLTRANSFERASE WBBK-RELATED"/>
    <property type="match status" value="1"/>
</dbReference>
<keyword evidence="1 4" id="KW-0808">Transferase</keyword>
<dbReference type="EMBL" id="AP026708">
    <property type="protein sequence ID" value="BDQ33242.1"/>
    <property type="molecule type" value="Genomic_DNA"/>
</dbReference>
<dbReference type="InterPro" id="IPR022623">
    <property type="entry name" value="Glyco_trans_4"/>
</dbReference>
<feature type="domain" description="Glycosyl transferase family 1" evidence="2">
    <location>
        <begin position="220"/>
        <end position="383"/>
    </location>
</feature>
<evidence type="ECO:0000313" key="5">
    <source>
        <dbReference type="Proteomes" id="UP001061361"/>
    </source>
</evidence>
<dbReference type="InterPro" id="IPR001296">
    <property type="entry name" value="Glyco_trans_1"/>
</dbReference>
<evidence type="ECO:0000313" key="4">
    <source>
        <dbReference type="EMBL" id="BDQ33242.1"/>
    </source>
</evidence>
<dbReference type="Pfam" id="PF00534">
    <property type="entry name" value="Glycos_transf_1"/>
    <property type="match status" value="1"/>
</dbReference>
<sequence length="419" mass="46957">MRVLITHTNFPAQFRHIAEYLGHSEQNQIVFATRTLRKEWAIPGVTKVVFAPDTKTESLPHPLARGYDDNLRHGTAMVQACETLKKRGFVPDVILGHSGWGQTMFLRDVFPDVPFVGYFEWYYDADSAEFAFEGKELDAMERARLRTRNTPMLHDLASCRVGVTPTAWQRAQFPAVFQPKLVQAHDGINTRYFAPAEGGRLPIGQLDLPDTDLTGAEELVTYCARGLEPYRGFPSFYESLPAILEARPGCHVLIVGEDRVCYSPKLPGDKSYRETMCETVPVDESRVHFTGPLPYGLYKQVLQASSAHVYLTWPFVLSWSLLEAMSCSCLVVGSDTEPVREVIRHGENGLLTDFHSPEKIAETTIDALARQEEYSGLRDNARQTVLDAYCLSKCLPAHLNLLARVAGVKLPANQQQKQG</sequence>
<feature type="domain" description="Glycosyl transferase family 4" evidence="3">
    <location>
        <begin position="26"/>
        <end position="193"/>
    </location>
</feature>
<name>A0ABN6RTA4_9BACT</name>
<evidence type="ECO:0000256" key="1">
    <source>
        <dbReference type="ARBA" id="ARBA00022679"/>
    </source>
</evidence>
<dbReference type="GO" id="GO:0016740">
    <property type="term" value="F:transferase activity"/>
    <property type="evidence" value="ECO:0007669"/>
    <property type="project" value="UniProtKB-KW"/>
</dbReference>
<keyword evidence="5" id="KW-1185">Reference proteome</keyword>